<proteinExistence type="predicted"/>
<dbReference type="Proteomes" id="UP000321129">
    <property type="component" value="Unassembled WGS sequence"/>
</dbReference>
<organism evidence="1 2">
    <name type="scientific">Flavisphingopyxis soli</name>
    <dbReference type="NCBI Taxonomy" id="2601267"/>
    <lineage>
        <taxon>Bacteria</taxon>
        <taxon>Pseudomonadati</taxon>
        <taxon>Pseudomonadota</taxon>
        <taxon>Alphaproteobacteria</taxon>
        <taxon>Sphingomonadales</taxon>
        <taxon>Sphingopyxidaceae</taxon>
        <taxon>Flavisphingopyxis</taxon>
    </lineage>
</organism>
<dbReference type="OrthoDB" id="7567249at2"/>
<name>A0A5C6UMU6_9SPHN</name>
<accession>A0A5C6UMU6</accession>
<comment type="caution">
    <text evidence="1">The sequence shown here is derived from an EMBL/GenBank/DDBJ whole genome shotgun (WGS) entry which is preliminary data.</text>
</comment>
<protein>
    <submittedName>
        <fullName evidence="1">Uncharacterized protein</fullName>
    </submittedName>
</protein>
<keyword evidence="2" id="KW-1185">Reference proteome</keyword>
<dbReference type="RefSeq" id="WP_147121677.1">
    <property type="nucleotide sequence ID" value="NZ_VOPY01000001.1"/>
</dbReference>
<dbReference type="AlphaFoldDB" id="A0A5C6UMU6"/>
<sequence>MDISFNYRVKPPWRPSDLAEQFMSAIIFWNQAEASLKQIVQLLLGQSYVSLAVSAEMGNRSLTQAIEAGSRLDELKEIAPHLQHLCKGFVLLLGYRNFYIHGIYATEIHNGERVARILSVDGKGKARIFNPTFESKDLRVFITHLHSLIGYSAAIQKALGADGDGLGNMIKAYQASLIKPVWPPQLKRVPTNLQAQVNRPLEAQG</sequence>
<reference evidence="1 2" key="1">
    <citation type="submission" date="2019-08" db="EMBL/GenBank/DDBJ databases">
        <title>Sphingorhabdus soil sp. nov., isolated from arctic soil.</title>
        <authorList>
            <person name="Liu Y."/>
        </authorList>
    </citation>
    <scope>NUCLEOTIDE SEQUENCE [LARGE SCALE GENOMIC DNA]</scope>
    <source>
        <strain evidence="1 2">D-2Q-5-6</strain>
    </source>
</reference>
<dbReference type="EMBL" id="VOPY01000001">
    <property type="protein sequence ID" value="TXC73840.1"/>
    <property type="molecule type" value="Genomic_DNA"/>
</dbReference>
<evidence type="ECO:0000313" key="2">
    <source>
        <dbReference type="Proteomes" id="UP000321129"/>
    </source>
</evidence>
<evidence type="ECO:0000313" key="1">
    <source>
        <dbReference type="EMBL" id="TXC73840.1"/>
    </source>
</evidence>
<gene>
    <name evidence="1" type="ORF">FSZ31_03695</name>
</gene>